<keyword evidence="2 3" id="KW-0040">ANK repeat</keyword>
<feature type="repeat" description="ANK" evidence="3">
    <location>
        <begin position="973"/>
        <end position="1005"/>
    </location>
</feature>
<feature type="repeat" description="ANK" evidence="3">
    <location>
        <begin position="1144"/>
        <end position="1176"/>
    </location>
</feature>
<feature type="repeat" description="ANK" evidence="3">
    <location>
        <begin position="1111"/>
        <end position="1143"/>
    </location>
</feature>
<accession>A0A1V6SR90</accession>
<dbReference type="PANTHER" id="PTHR24198">
    <property type="entry name" value="ANKYRIN REPEAT AND PROTEIN KINASE DOMAIN-CONTAINING PROTEIN"/>
    <property type="match status" value="1"/>
</dbReference>
<feature type="repeat" description="ANK" evidence="3">
    <location>
        <begin position="1041"/>
        <end position="1073"/>
    </location>
</feature>
<reference evidence="5" key="1">
    <citation type="journal article" date="2017" name="Nat. Microbiol.">
        <title>Global analysis of biosynthetic gene clusters reveals vast potential of secondary metabolite production in Penicillium species.</title>
        <authorList>
            <person name="Nielsen J.C."/>
            <person name="Grijseels S."/>
            <person name="Prigent S."/>
            <person name="Ji B."/>
            <person name="Dainat J."/>
            <person name="Nielsen K.F."/>
            <person name="Frisvad J.C."/>
            <person name="Workman M."/>
            <person name="Nielsen J."/>
        </authorList>
    </citation>
    <scope>NUCLEOTIDE SEQUENCE [LARGE SCALE GENOMIC DNA]</scope>
    <source>
        <strain evidence="5">IBT 14082</strain>
    </source>
</reference>
<dbReference type="EMBL" id="MLQL01000027">
    <property type="protein sequence ID" value="OQE16555.1"/>
    <property type="molecule type" value="Genomic_DNA"/>
</dbReference>
<dbReference type="Pfam" id="PF00023">
    <property type="entry name" value="Ank"/>
    <property type="match status" value="3"/>
</dbReference>
<organism evidence="4 5">
    <name type="scientific">Penicillium flavigenum</name>
    <dbReference type="NCBI Taxonomy" id="254877"/>
    <lineage>
        <taxon>Eukaryota</taxon>
        <taxon>Fungi</taxon>
        <taxon>Dikarya</taxon>
        <taxon>Ascomycota</taxon>
        <taxon>Pezizomycotina</taxon>
        <taxon>Eurotiomycetes</taxon>
        <taxon>Eurotiomycetidae</taxon>
        <taxon>Eurotiales</taxon>
        <taxon>Aspergillaceae</taxon>
        <taxon>Penicillium</taxon>
    </lineage>
</organism>
<dbReference type="SUPFAM" id="SSF48403">
    <property type="entry name" value="Ankyrin repeat"/>
    <property type="match status" value="2"/>
</dbReference>
<dbReference type="InterPro" id="IPR002110">
    <property type="entry name" value="Ankyrin_rpt"/>
</dbReference>
<feature type="repeat" description="ANK" evidence="3">
    <location>
        <begin position="610"/>
        <end position="632"/>
    </location>
</feature>
<feature type="repeat" description="ANK" evidence="3">
    <location>
        <begin position="839"/>
        <end position="864"/>
    </location>
</feature>
<feature type="repeat" description="ANK" evidence="3">
    <location>
        <begin position="1006"/>
        <end position="1038"/>
    </location>
</feature>
<feature type="repeat" description="ANK" evidence="3">
    <location>
        <begin position="708"/>
        <end position="740"/>
    </location>
</feature>
<comment type="caution">
    <text evidence="4">The sequence shown here is derived from an EMBL/GenBank/DDBJ whole genome shotgun (WGS) entry which is preliminary data.</text>
</comment>
<keyword evidence="1" id="KW-0677">Repeat</keyword>
<dbReference type="OrthoDB" id="20872at2759"/>
<feature type="repeat" description="ANK" evidence="3">
    <location>
        <begin position="905"/>
        <end position="937"/>
    </location>
</feature>
<feature type="repeat" description="ANK" evidence="3">
    <location>
        <begin position="940"/>
        <end position="972"/>
    </location>
</feature>
<feature type="repeat" description="ANK" evidence="3">
    <location>
        <begin position="545"/>
        <end position="577"/>
    </location>
</feature>
<keyword evidence="5" id="KW-1185">Reference proteome</keyword>
<dbReference type="STRING" id="254877.A0A1V6SR90"/>
<evidence type="ECO:0000256" key="1">
    <source>
        <dbReference type="ARBA" id="ARBA00022737"/>
    </source>
</evidence>
<evidence type="ECO:0000313" key="5">
    <source>
        <dbReference type="Proteomes" id="UP000191342"/>
    </source>
</evidence>
<dbReference type="PROSITE" id="PS50297">
    <property type="entry name" value="ANK_REP_REGION"/>
    <property type="match status" value="17"/>
</dbReference>
<feature type="repeat" description="ANK" evidence="3">
    <location>
        <begin position="774"/>
        <end position="806"/>
    </location>
</feature>
<dbReference type="InterPro" id="IPR036770">
    <property type="entry name" value="Ankyrin_rpt-contain_sf"/>
</dbReference>
<feature type="repeat" description="ANK" evidence="3">
    <location>
        <begin position="1177"/>
        <end position="1209"/>
    </location>
</feature>
<name>A0A1V6SR90_9EURO</name>
<evidence type="ECO:0000256" key="2">
    <source>
        <dbReference type="ARBA" id="ARBA00023043"/>
    </source>
</evidence>
<dbReference type="PROSITE" id="PS50088">
    <property type="entry name" value="ANK_REPEAT"/>
    <property type="match status" value="18"/>
</dbReference>
<gene>
    <name evidence="4" type="ORF">PENFLA_c027G10004</name>
</gene>
<feature type="repeat" description="ANK" evidence="3">
    <location>
        <begin position="1210"/>
        <end position="1230"/>
    </location>
</feature>
<dbReference type="PRINTS" id="PR01415">
    <property type="entry name" value="ANKYRIN"/>
</dbReference>
<evidence type="ECO:0000256" key="3">
    <source>
        <dbReference type="PROSITE-ProRule" id="PRU00023"/>
    </source>
</evidence>
<dbReference type="Pfam" id="PF12796">
    <property type="entry name" value="Ank_2"/>
    <property type="match status" value="7"/>
</dbReference>
<sequence>MDSDSDELLNVIQITQELGFCPNRVWAVAGENLQRLVPDSILTMGTGDKLDKCGNPNKHDECTPSFCEYSQRDFTSVRQRHECKEAQCMQLRGRFSRVTLERAALVGKSTVWNLAGDSMIEYPHPYMAISHVWSDGTGTGAWKDGDVNECLYTFFQDIAKQFQCVGIWWDTLCIPREKVARIKAIRQIQRSYEDARITLVHDCFLRNWEWSPTTACFAILMSPWFSRGWTALELAKSRKVKVIFKGSFGPVIKDLDEDILAVEGEPDGPRKEASRIIWSLRRDFTTLNDLLTVLRSRFTSWPKDIATISALLVGVIPHELQQNTYKSILKKIGRLSHGHLFHNAVTMSKGFSWCPTTLFDMPLDFSEASLRILGDGDVYGIWRVVPVIAGFEFKKMCRWDSTHPLIRRQLQNNLRCPEKCQFLAECGTTQVRRALLVKKLQEKSRYQYIGAIHFHQDLIVESGKERIVTITSDQYQGRAAPDHWGNVLTRGDRGDGPHLNIKRRRESQSDTASKAEMLRRATWRGDYRMFKDVVERASLGVPDQLGRLPLHLAAERGHRQMVQDIVSHKVDLNARCNNGQTALHRAAWGGSPAVLKLLQNRSDEFMKDNNGNTALHLAAQMGFASIAKLLINERTIDMGGCNNLTPLHFAAMGGYEEVAQLLKYANLEARDNKIGWTPLHCAADNGNQKLVKLLIERGAEVNAKDDQVGWTPLHFAAMNGHKAVVDILLKKGAKNFAKDKYGWTPGQFAEINRHTVVMTLLPGNDVNAIFSNKDHWTPLHCRAINNQPGLVKLLVGNGADLYLNKKVKTWTPLQFAAESGLGTTIRRLLEKSGDVQSVDFQTLLHHAAERGYEELTRSLLEAGAPKEAEALDSWTPLHRAAQHGHKAVTQLLVDAGANKEVQTTDGRTPLHYAAKHGHEEIVWLLLEAGANKEAKAWSLNGYTPLHDSATSGHELVTRLLLKAGADKEAQAQNDQTPLHYAVASGHDAIVRLLARASANIEARTTDGQTPLHYAAKHGHERIVWLLLESGANKEARAWRLNSFTPLHNAVTSGHEIIVRLLLKAGADKEAKIQGGYKDGYTPLHQAAATGHGVITRLLLEAAANKEAKARDGQTPLHCAVARGHEFITWLLLDSGANKEEKDRSDWTPLYRASIGGHEAVARLLLNAGADKEAKVRDDHTPLHGAVIGGHEVIVRLLLETGVDKGAKARGGQSPLHFAAEHGHKAIVRLLKPTVMDGTSLEQS</sequence>
<dbReference type="PANTHER" id="PTHR24198:SF165">
    <property type="entry name" value="ANKYRIN REPEAT-CONTAINING PROTEIN-RELATED"/>
    <property type="match status" value="1"/>
</dbReference>
<feature type="repeat" description="ANK" evidence="3">
    <location>
        <begin position="872"/>
        <end position="904"/>
    </location>
</feature>
<protein>
    <submittedName>
        <fullName evidence="4">Uncharacterized protein</fullName>
    </submittedName>
</protein>
<feature type="repeat" description="ANK" evidence="3">
    <location>
        <begin position="642"/>
        <end position="662"/>
    </location>
</feature>
<dbReference type="Proteomes" id="UP000191342">
    <property type="component" value="Unassembled WGS sequence"/>
</dbReference>
<feature type="repeat" description="ANK" evidence="3">
    <location>
        <begin position="1078"/>
        <end position="1110"/>
    </location>
</feature>
<dbReference type="SMART" id="SM00248">
    <property type="entry name" value="ANK"/>
    <property type="match status" value="20"/>
</dbReference>
<proteinExistence type="predicted"/>
<evidence type="ECO:0000313" key="4">
    <source>
        <dbReference type="EMBL" id="OQE16555.1"/>
    </source>
</evidence>
<feature type="repeat" description="ANK" evidence="3">
    <location>
        <begin position="674"/>
        <end position="706"/>
    </location>
</feature>
<dbReference type="AlphaFoldDB" id="A0A1V6SR90"/>
<dbReference type="Gene3D" id="1.25.40.20">
    <property type="entry name" value="Ankyrin repeat-containing domain"/>
    <property type="match status" value="8"/>
</dbReference>